<dbReference type="Gene3D" id="3.30.300.30">
    <property type="match status" value="1"/>
</dbReference>
<dbReference type="InterPro" id="IPR050237">
    <property type="entry name" value="ATP-dep_AMP-bd_enzyme"/>
</dbReference>
<sequence>MTLPAATAIQLEAVADRAPGRLAVHDEEGPLSYGEFRHRVVRCAQLLVSMGFRAGDRVAIGGPGLGRQLAVSIAVEGLGGVTASFAAEGDAAAPALFRQVHWVIAGLPQQVPAGVRFVALDDAFVQAWRQPLAAPAVAWPALAPDTPQRLARTSGSSGAPKFLLHDRTAYEWWVASAYSSCLLAHGADSRMLLLCPLVVGGAYARASACLRVGAAVLAGYELDLDALRPTALFGLPAHLEGFVAALPAGVVLPSPIAACVVGGAVPRWLRDRASAALGVAVHNRYGCNEAGPICEAIDEDGVGAVMPGVELRILDDAGHDLPPGEVGTIALRTPAVAGGYLQDPAASAQAFRDGWYITGDAGAQVAPGVLRLVGRRDDVLVVRGVKVACSLLEERLAGLASLAAAAVLSVQLDGGRTTLGVAVVLAPGRTLAQARAEIAPALADVAGLGIRLLALDALPRLTAGKLDRAALLRRFVERAGAA</sequence>
<dbReference type="PROSITE" id="PS00455">
    <property type="entry name" value="AMP_BINDING"/>
    <property type="match status" value="1"/>
</dbReference>
<gene>
    <name evidence="2" type="ORF">GON04_05565</name>
</gene>
<dbReference type="RefSeq" id="WP_157396956.1">
    <property type="nucleotide sequence ID" value="NZ_WSEL01000003.1"/>
</dbReference>
<dbReference type="Gene3D" id="3.40.50.12780">
    <property type="entry name" value="N-terminal domain of ligase-like"/>
    <property type="match status" value="1"/>
</dbReference>
<organism evidence="2 3">
    <name type="scientific">Ramlibacter pinisoli</name>
    <dbReference type="NCBI Taxonomy" id="2682844"/>
    <lineage>
        <taxon>Bacteria</taxon>
        <taxon>Pseudomonadati</taxon>
        <taxon>Pseudomonadota</taxon>
        <taxon>Betaproteobacteria</taxon>
        <taxon>Burkholderiales</taxon>
        <taxon>Comamonadaceae</taxon>
        <taxon>Ramlibacter</taxon>
    </lineage>
</organism>
<dbReference type="InterPro" id="IPR000873">
    <property type="entry name" value="AMP-dep_synth/lig_dom"/>
</dbReference>
<protein>
    <submittedName>
        <fullName evidence="2">AMP-binding protein</fullName>
    </submittedName>
</protein>
<proteinExistence type="predicted"/>
<dbReference type="Proteomes" id="UP000469385">
    <property type="component" value="Unassembled WGS sequence"/>
</dbReference>
<evidence type="ECO:0000313" key="2">
    <source>
        <dbReference type="EMBL" id="MVQ28900.1"/>
    </source>
</evidence>
<reference evidence="2 3" key="1">
    <citation type="submission" date="2019-12" db="EMBL/GenBank/DDBJ databases">
        <authorList>
            <person name="Huq M.A."/>
        </authorList>
    </citation>
    <scope>NUCLEOTIDE SEQUENCE [LARGE SCALE GENOMIC DNA]</scope>
    <source>
        <strain evidence="2 3">MAH-25</strain>
    </source>
</reference>
<dbReference type="InterPro" id="IPR045851">
    <property type="entry name" value="AMP-bd_C_sf"/>
</dbReference>
<dbReference type="SUPFAM" id="SSF56801">
    <property type="entry name" value="Acetyl-CoA synthetase-like"/>
    <property type="match status" value="1"/>
</dbReference>
<dbReference type="AlphaFoldDB" id="A0A6N8IRQ0"/>
<accession>A0A6N8IRQ0</accession>
<dbReference type="Pfam" id="PF00501">
    <property type="entry name" value="AMP-binding"/>
    <property type="match status" value="1"/>
</dbReference>
<dbReference type="InterPro" id="IPR020845">
    <property type="entry name" value="AMP-binding_CS"/>
</dbReference>
<feature type="domain" description="AMP-dependent synthetase/ligase" evidence="1">
    <location>
        <begin position="12"/>
        <end position="341"/>
    </location>
</feature>
<dbReference type="EMBL" id="WSEL01000003">
    <property type="protein sequence ID" value="MVQ28900.1"/>
    <property type="molecule type" value="Genomic_DNA"/>
</dbReference>
<comment type="caution">
    <text evidence="2">The sequence shown here is derived from an EMBL/GenBank/DDBJ whole genome shotgun (WGS) entry which is preliminary data.</text>
</comment>
<dbReference type="InterPro" id="IPR042099">
    <property type="entry name" value="ANL_N_sf"/>
</dbReference>
<keyword evidence="3" id="KW-1185">Reference proteome</keyword>
<name>A0A6N8IRQ0_9BURK</name>
<evidence type="ECO:0000313" key="3">
    <source>
        <dbReference type="Proteomes" id="UP000469385"/>
    </source>
</evidence>
<dbReference type="PANTHER" id="PTHR43767">
    <property type="entry name" value="LONG-CHAIN-FATTY-ACID--COA LIGASE"/>
    <property type="match status" value="1"/>
</dbReference>
<dbReference type="PANTHER" id="PTHR43767:SF1">
    <property type="entry name" value="NONRIBOSOMAL PEPTIDE SYNTHASE PES1 (EUROFUNG)-RELATED"/>
    <property type="match status" value="1"/>
</dbReference>
<evidence type="ECO:0000259" key="1">
    <source>
        <dbReference type="Pfam" id="PF00501"/>
    </source>
</evidence>